<accession>B6ALQ1</accession>
<name>B6ALQ1_9BACT</name>
<proteinExistence type="predicted"/>
<evidence type="ECO:0000313" key="1">
    <source>
        <dbReference type="EMBL" id="EDZ39408.1"/>
    </source>
</evidence>
<dbReference type="EMBL" id="DS995259">
    <property type="protein sequence ID" value="EDZ39408.1"/>
    <property type="molecule type" value="Genomic_DNA"/>
</dbReference>
<reference evidence="1" key="2">
    <citation type="journal article" date="2008" name="PLoS Biol.">
        <title>Population genomic analysis of strain variation in Leptospirillum group II bacteria involved in acid mine drainage formation.</title>
        <authorList>
            <person name="Simmons S.L."/>
            <person name="Dibartolo G."/>
            <person name="Denef V.J."/>
            <person name="Goltsman D.S."/>
            <person name="Thelen M.P."/>
            <person name="Banfield J.F."/>
        </authorList>
    </citation>
    <scope>NUCLEOTIDE SEQUENCE [LARGE SCALE GENOMIC DNA]</scope>
</reference>
<organism evidence="1">
    <name type="scientific">Leptospirillum sp. Group II '5-way CG'</name>
    <dbReference type="NCBI Taxonomy" id="419541"/>
    <lineage>
        <taxon>Bacteria</taxon>
        <taxon>Pseudomonadati</taxon>
        <taxon>Nitrospirota</taxon>
        <taxon>Nitrospiria</taxon>
        <taxon>Nitrospirales</taxon>
        <taxon>Nitrospiraceae</taxon>
        <taxon>Leptospirillum</taxon>
    </lineage>
</organism>
<dbReference type="AlphaFoldDB" id="B6ALQ1"/>
<reference evidence="1" key="1">
    <citation type="journal article" date="2004" name="Nature">
        <title>Community structure and metabolism through reconstruction of microbial genomes from the environment.</title>
        <authorList>
            <person name="Tyson G.W."/>
            <person name="Chapman J."/>
            <person name="Hugenholtz P."/>
            <person name="Allen E.E."/>
            <person name="Ram R.J."/>
            <person name="Richardson P.M."/>
            <person name="Solovyev V.V."/>
            <person name="Rubin E.M."/>
            <person name="Rokhsar D.S."/>
            <person name="Banfield J.F."/>
        </authorList>
    </citation>
    <scope>NUCLEOTIDE SEQUENCE [LARGE SCALE GENOMIC DNA]</scope>
</reference>
<sequence length="83" mass="9503">MPDERIVSRWQSPLFGPLEAPLLEKGPTHFRLVHPLTGETVTLSNDWLVSLEERAAIIEFDGGFPREKAEAQANRDIFNLFRK</sequence>
<protein>
    <submittedName>
        <fullName evidence="1">Uncharacterized protein</fullName>
    </submittedName>
</protein>
<gene>
    <name evidence="1" type="ORF">CGL2_11277043</name>
</gene>